<dbReference type="AlphaFoldDB" id="A0ABD0K412"/>
<organism evidence="2 3">
    <name type="scientific">Batillaria attramentaria</name>
    <dbReference type="NCBI Taxonomy" id="370345"/>
    <lineage>
        <taxon>Eukaryota</taxon>
        <taxon>Metazoa</taxon>
        <taxon>Spiralia</taxon>
        <taxon>Lophotrochozoa</taxon>
        <taxon>Mollusca</taxon>
        <taxon>Gastropoda</taxon>
        <taxon>Caenogastropoda</taxon>
        <taxon>Sorbeoconcha</taxon>
        <taxon>Cerithioidea</taxon>
        <taxon>Batillariidae</taxon>
        <taxon>Batillaria</taxon>
    </lineage>
</organism>
<dbReference type="SUPFAM" id="SSF57845">
    <property type="entry name" value="B-box zinc-binding domain"/>
    <property type="match status" value="1"/>
</dbReference>
<dbReference type="SUPFAM" id="SSF69754">
    <property type="entry name" value="Ribosome binding protein Y (YfiA homologue)"/>
    <property type="match status" value="1"/>
</dbReference>
<reference evidence="2 3" key="1">
    <citation type="journal article" date="2023" name="Sci. Data">
        <title>Genome assembly of the Korean intertidal mud-creeper Batillaria attramentaria.</title>
        <authorList>
            <person name="Patra A.K."/>
            <person name="Ho P.T."/>
            <person name="Jun S."/>
            <person name="Lee S.J."/>
            <person name="Kim Y."/>
            <person name="Won Y.J."/>
        </authorList>
    </citation>
    <scope>NUCLEOTIDE SEQUENCE [LARGE SCALE GENOMIC DNA]</scope>
    <source>
        <strain evidence="2">Wonlab-2016</strain>
    </source>
</reference>
<sequence length="137" mass="15476">MCDRAICINCKLTEHENHKTQDLVQAATKAKGQLRTDLARVNHHKHIIETHSNNVTEELVLLEDKKTELTADITRRYTVLVAIADKLRDETLASLNTVNGKMESRLEKELETTQQSLEELTKLQQRVQQAVDSGAGC</sequence>
<gene>
    <name evidence="2" type="ORF">BaRGS_00027196</name>
</gene>
<dbReference type="Proteomes" id="UP001519460">
    <property type="component" value="Unassembled WGS sequence"/>
</dbReference>
<evidence type="ECO:0000256" key="1">
    <source>
        <dbReference type="SAM" id="Coils"/>
    </source>
</evidence>
<dbReference type="InterPro" id="IPR036567">
    <property type="entry name" value="RHF-like"/>
</dbReference>
<dbReference type="PANTHER" id="PTHR25462">
    <property type="entry name" value="BONUS, ISOFORM C-RELATED"/>
    <property type="match status" value="1"/>
</dbReference>
<evidence type="ECO:0008006" key="4">
    <source>
        <dbReference type="Google" id="ProtNLM"/>
    </source>
</evidence>
<dbReference type="InterPro" id="IPR047153">
    <property type="entry name" value="TRIM45/56/19-like"/>
</dbReference>
<name>A0ABD0K412_9CAEN</name>
<keyword evidence="1" id="KW-0175">Coiled coil</keyword>
<accession>A0ABD0K412</accession>
<dbReference type="PANTHER" id="PTHR25462:SF299">
    <property type="entry name" value="E3 UBIQUITIN-PROTEIN LIGASE TRIM56"/>
    <property type="match status" value="1"/>
</dbReference>
<evidence type="ECO:0000313" key="3">
    <source>
        <dbReference type="Proteomes" id="UP001519460"/>
    </source>
</evidence>
<comment type="caution">
    <text evidence="2">The sequence shown here is derived from an EMBL/GenBank/DDBJ whole genome shotgun (WGS) entry which is preliminary data.</text>
</comment>
<evidence type="ECO:0000313" key="2">
    <source>
        <dbReference type="EMBL" id="KAK7481547.1"/>
    </source>
</evidence>
<dbReference type="Gene3D" id="3.30.160.60">
    <property type="entry name" value="Classic Zinc Finger"/>
    <property type="match status" value="1"/>
</dbReference>
<keyword evidence="3" id="KW-1185">Reference proteome</keyword>
<proteinExistence type="predicted"/>
<protein>
    <recommendedName>
        <fullName evidence="4">B box-type domain-containing protein</fullName>
    </recommendedName>
</protein>
<feature type="coiled-coil region" evidence="1">
    <location>
        <begin position="103"/>
        <end position="130"/>
    </location>
</feature>
<dbReference type="EMBL" id="JACVVK020000260">
    <property type="protein sequence ID" value="KAK7481547.1"/>
    <property type="molecule type" value="Genomic_DNA"/>
</dbReference>